<organism evidence="1">
    <name type="scientific">Singulisphaera sp. Ch08</name>
    <dbReference type="NCBI Taxonomy" id="3120278"/>
    <lineage>
        <taxon>Bacteria</taxon>
        <taxon>Pseudomonadati</taxon>
        <taxon>Planctomycetota</taxon>
        <taxon>Planctomycetia</taxon>
        <taxon>Isosphaerales</taxon>
        <taxon>Isosphaeraceae</taxon>
        <taxon>Singulisphaera</taxon>
    </lineage>
</organism>
<dbReference type="EMBL" id="CP155447">
    <property type="protein sequence ID" value="XBH04513.1"/>
    <property type="molecule type" value="Genomic_DNA"/>
</dbReference>
<proteinExistence type="predicted"/>
<reference evidence="1" key="1">
    <citation type="submission" date="2024-05" db="EMBL/GenBank/DDBJ databases">
        <title>Planctomycetes of the genus Singulisphaera possess chitinolytic capabilities.</title>
        <authorList>
            <person name="Ivanova A."/>
        </authorList>
    </citation>
    <scope>NUCLEOTIDE SEQUENCE</scope>
    <source>
        <strain evidence="1">Ch08T</strain>
    </source>
</reference>
<sequence>MLASAIDYYCRDLAEEACQVSLTHGMKAEYAVDSKHEAHHLRGEISNAAPHFGQNFMEANPTCGVRVAPQLSQNFVIFISITLINEITGIIATSIHHISRWEDDKAVIVAEKIIKRMPTRTTYRGNHFLLNATFLLT</sequence>
<gene>
    <name evidence="1" type="ORF">V5E97_00420</name>
</gene>
<protein>
    <submittedName>
        <fullName evidence="1">Uncharacterized protein</fullName>
    </submittedName>
</protein>
<dbReference type="AlphaFoldDB" id="A0AAU7CHK2"/>
<dbReference type="RefSeq" id="WP_406697278.1">
    <property type="nucleotide sequence ID" value="NZ_CP155447.1"/>
</dbReference>
<evidence type="ECO:0000313" key="1">
    <source>
        <dbReference type="EMBL" id="XBH04513.1"/>
    </source>
</evidence>
<name>A0AAU7CHK2_9BACT</name>
<accession>A0AAU7CHK2</accession>